<dbReference type="AlphaFoldDB" id="A0A382Y9F0"/>
<dbReference type="InterPro" id="IPR000244">
    <property type="entry name" value="Ribosomal_bL9"/>
</dbReference>
<dbReference type="InterPro" id="IPR036935">
    <property type="entry name" value="Ribosomal_bL9_N_sf"/>
</dbReference>
<dbReference type="PANTHER" id="PTHR21368">
    <property type="entry name" value="50S RIBOSOMAL PROTEIN L9"/>
    <property type="match status" value="1"/>
</dbReference>
<dbReference type="GO" id="GO:0005840">
    <property type="term" value="C:ribosome"/>
    <property type="evidence" value="ECO:0007669"/>
    <property type="project" value="UniProtKB-KW"/>
</dbReference>
<dbReference type="InterPro" id="IPR009027">
    <property type="entry name" value="Ribosomal_bL9/RNase_H1_N"/>
</dbReference>
<dbReference type="GO" id="GO:0003735">
    <property type="term" value="F:structural constituent of ribosome"/>
    <property type="evidence" value="ECO:0007669"/>
    <property type="project" value="InterPro"/>
</dbReference>
<dbReference type="GO" id="GO:0006412">
    <property type="term" value="P:translation"/>
    <property type="evidence" value="ECO:0007669"/>
    <property type="project" value="InterPro"/>
</dbReference>
<comment type="similarity">
    <text evidence="1">Belongs to the bacterial ribosomal protein bL9 family.</text>
</comment>
<keyword evidence="3" id="KW-0687">Ribonucleoprotein</keyword>
<evidence type="ECO:0000256" key="3">
    <source>
        <dbReference type="ARBA" id="ARBA00023274"/>
    </source>
</evidence>
<dbReference type="InterPro" id="IPR020070">
    <property type="entry name" value="Ribosomal_bL9_N"/>
</dbReference>
<name>A0A382Y9F0_9ZZZZ</name>
<dbReference type="Gene3D" id="3.40.5.10">
    <property type="entry name" value="Ribosomal protein L9, N-terminal domain"/>
    <property type="match status" value="1"/>
</dbReference>
<evidence type="ECO:0000256" key="1">
    <source>
        <dbReference type="ARBA" id="ARBA00010605"/>
    </source>
</evidence>
<evidence type="ECO:0000259" key="4">
    <source>
        <dbReference type="PROSITE" id="PS00651"/>
    </source>
</evidence>
<dbReference type="EMBL" id="UINC01174024">
    <property type="protein sequence ID" value="SVD79936.1"/>
    <property type="molecule type" value="Genomic_DNA"/>
</dbReference>
<gene>
    <name evidence="5" type="ORF">METZ01_LOCUS432790</name>
</gene>
<dbReference type="SUPFAM" id="SSF55658">
    <property type="entry name" value="L9 N-domain-like"/>
    <property type="match status" value="1"/>
</dbReference>
<organism evidence="5">
    <name type="scientific">marine metagenome</name>
    <dbReference type="NCBI Taxonomy" id="408172"/>
    <lineage>
        <taxon>unclassified sequences</taxon>
        <taxon>metagenomes</taxon>
        <taxon>ecological metagenomes</taxon>
    </lineage>
</organism>
<keyword evidence="2" id="KW-0689">Ribosomal protein</keyword>
<proteinExistence type="inferred from homology"/>
<dbReference type="InterPro" id="IPR020594">
    <property type="entry name" value="Ribosomal_bL9_bac/chp"/>
</dbReference>
<accession>A0A382Y9F0</accession>
<sequence>MEVILLERIERLGKLGDVVRVKDGYARNYLLPQRKALRATKEAHAHFEAERAEIEQANDTRRKDASAVAKQM</sequence>
<evidence type="ECO:0000313" key="5">
    <source>
        <dbReference type="EMBL" id="SVD79936.1"/>
    </source>
</evidence>
<evidence type="ECO:0000256" key="2">
    <source>
        <dbReference type="ARBA" id="ARBA00022980"/>
    </source>
</evidence>
<dbReference type="GO" id="GO:1990904">
    <property type="term" value="C:ribonucleoprotein complex"/>
    <property type="evidence" value="ECO:0007669"/>
    <property type="project" value="UniProtKB-KW"/>
</dbReference>
<dbReference type="Pfam" id="PF01281">
    <property type="entry name" value="Ribosomal_L9_N"/>
    <property type="match status" value="1"/>
</dbReference>
<feature type="non-terminal residue" evidence="5">
    <location>
        <position position="72"/>
    </location>
</feature>
<dbReference type="PROSITE" id="PS00651">
    <property type="entry name" value="RIBOSOMAL_L9"/>
    <property type="match status" value="1"/>
</dbReference>
<reference evidence="5" key="1">
    <citation type="submission" date="2018-05" db="EMBL/GenBank/DDBJ databases">
        <authorList>
            <person name="Lanie J.A."/>
            <person name="Ng W.-L."/>
            <person name="Kazmierczak K.M."/>
            <person name="Andrzejewski T.M."/>
            <person name="Davidsen T.M."/>
            <person name="Wayne K.J."/>
            <person name="Tettelin H."/>
            <person name="Glass J.I."/>
            <person name="Rusch D."/>
            <person name="Podicherti R."/>
            <person name="Tsui H.-C.T."/>
            <person name="Winkler M.E."/>
        </authorList>
    </citation>
    <scope>NUCLEOTIDE SEQUENCE</scope>
</reference>
<feature type="domain" description="Ribosomal protein L9" evidence="4">
    <location>
        <begin position="13"/>
        <end position="40"/>
    </location>
</feature>
<dbReference type="NCBIfam" id="TIGR00158">
    <property type="entry name" value="L9"/>
    <property type="match status" value="1"/>
</dbReference>
<protein>
    <recommendedName>
        <fullName evidence="4">Ribosomal protein L9 domain-containing protein</fullName>
    </recommendedName>
</protein>